<dbReference type="EMBL" id="LDPO01000016">
    <property type="protein sequence ID" value="KLO27140.1"/>
    <property type="molecule type" value="Genomic_DNA"/>
</dbReference>
<dbReference type="PRINTS" id="PR00080">
    <property type="entry name" value="SDRFAMILY"/>
</dbReference>
<dbReference type="InterPro" id="IPR002347">
    <property type="entry name" value="SDR_fam"/>
</dbReference>
<accession>A0ABR5FCH6</accession>
<gene>
    <name evidence="3" type="ORF">ABW16_17760</name>
</gene>
<dbReference type="Gene3D" id="3.40.50.720">
    <property type="entry name" value="NAD(P)-binding Rossmann-like Domain"/>
    <property type="match status" value="1"/>
</dbReference>
<keyword evidence="4" id="KW-1185">Reference proteome</keyword>
<dbReference type="PRINTS" id="PR00081">
    <property type="entry name" value="GDHRDH"/>
</dbReference>
<organism evidence="3 4">
    <name type="scientific">Mycolicibacter heraklionensis</name>
    <dbReference type="NCBI Taxonomy" id="512402"/>
    <lineage>
        <taxon>Bacteria</taxon>
        <taxon>Bacillati</taxon>
        <taxon>Actinomycetota</taxon>
        <taxon>Actinomycetes</taxon>
        <taxon>Mycobacteriales</taxon>
        <taxon>Mycobacteriaceae</taxon>
        <taxon>Mycolicibacter</taxon>
    </lineage>
</organism>
<dbReference type="PROSITE" id="PS51257">
    <property type="entry name" value="PROKAR_LIPOPROTEIN"/>
    <property type="match status" value="1"/>
</dbReference>
<dbReference type="SUPFAM" id="SSF51735">
    <property type="entry name" value="NAD(P)-binding Rossmann-fold domains"/>
    <property type="match status" value="1"/>
</dbReference>
<evidence type="ECO:0000256" key="2">
    <source>
        <dbReference type="RuleBase" id="RU000363"/>
    </source>
</evidence>
<reference evidence="3 4" key="1">
    <citation type="submission" date="2015-05" db="EMBL/GenBank/DDBJ databases">
        <title>Genome sequence of Mycobacterium heraklionense Davo strain.</title>
        <authorList>
            <person name="Greninger A.L."/>
            <person name="Cunningham G."/>
            <person name="Miller S."/>
        </authorList>
    </citation>
    <scope>NUCLEOTIDE SEQUENCE [LARGE SCALE GENOMIC DNA]</scope>
    <source>
        <strain evidence="3 4">Davo</strain>
    </source>
</reference>
<evidence type="ECO:0000313" key="4">
    <source>
        <dbReference type="Proteomes" id="UP000036464"/>
    </source>
</evidence>
<dbReference type="InterPro" id="IPR036291">
    <property type="entry name" value="NAD(P)-bd_dom_sf"/>
</dbReference>
<sequence length="289" mass="30947">MARVIVTGGNSGVGKATASILAGAGYHVTIACRTLDKARRAAAEMTGDVTVAQLDLADLASVRRFADSVDTVDVLINNAGVFGLPLTYTRDGFEAHIGTNHLGHFALTCLLAEKITDRVISVSSAVYAVGHIDLDDLHWRRRKYRKWGAYAQSKLANMLFVSELARRGIRAYATDPGSADTDITRDTTGVMHWLGEHKVVKFHLQSPADAARASIEAVTTTLPSGSYLAPRFNQWGRPKATALHRKASDPAMAQQLWDLSAALTGCDWPACTPGHDGPPAEPAGSQPFG</sequence>
<proteinExistence type="inferred from homology"/>
<evidence type="ECO:0000313" key="3">
    <source>
        <dbReference type="EMBL" id="KLO27140.1"/>
    </source>
</evidence>
<name>A0ABR5FCH6_9MYCO</name>
<dbReference type="PANTHER" id="PTHR43157">
    <property type="entry name" value="PHOSPHATIDYLINOSITOL-GLYCAN BIOSYNTHESIS CLASS F PROTEIN-RELATED"/>
    <property type="match status" value="1"/>
</dbReference>
<protein>
    <submittedName>
        <fullName evidence="3">Retinol dehydrogenase</fullName>
    </submittedName>
</protein>
<comment type="similarity">
    <text evidence="2">Belongs to the short-chain dehydrogenases/reductases (SDR) family.</text>
</comment>
<dbReference type="RefSeq" id="WP_047320498.1">
    <property type="nucleotide sequence ID" value="NZ_LDPO01000016.1"/>
</dbReference>
<evidence type="ECO:0000256" key="1">
    <source>
        <dbReference type="ARBA" id="ARBA00023002"/>
    </source>
</evidence>
<dbReference type="Pfam" id="PF00106">
    <property type="entry name" value="adh_short"/>
    <property type="match status" value="1"/>
</dbReference>
<dbReference type="Proteomes" id="UP000036464">
    <property type="component" value="Unassembled WGS sequence"/>
</dbReference>
<comment type="caution">
    <text evidence="3">The sequence shown here is derived from an EMBL/GenBank/DDBJ whole genome shotgun (WGS) entry which is preliminary data.</text>
</comment>
<keyword evidence="1" id="KW-0560">Oxidoreductase</keyword>
<dbReference type="PANTHER" id="PTHR43157:SF31">
    <property type="entry name" value="PHOSPHATIDYLINOSITOL-GLYCAN BIOSYNTHESIS CLASS F PROTEIN"/>
    <property type="match status" value="1"/>
</dbReference>